<dbReference type="InterPro" id="IPR027417">
    <property type="entry name" value="P-loop_NTPase"/>
</dbReference>
<protein>
    <submittedName>
        <fullName evidence="2">DUF4143 domain-containing protein</fullName>
    </submittedName>
</protein>
<dbReference type="AlphaFoldDB" id="A0A3R8L3F8"/>
<dbReference type="Gene3D" id="3.40.50.300">
    <property type="entry name" value="P-loop containing nucleotide triphosphate hydrolases"/>
    <property type="match status" value="1"/>
</dbReference>
<organism evidence="2 3">
    <name type="scientific">Schaedlerella arabinosiphila</name>
    <dbReference type="NCBI Taxonomy" id="2044587"/>
    <lineage>
        <taxon>Bacteria</taxon>
        <taxon>Bacillati</taxon>
        <taxon>Bacillota</taxon>
        <taxon>Clostridia</taxon>
        <taxon>Lachnospirales</taxon>
        <taxon>Lachnospiraceae</taxon>
        <taxon>Schaedlerella</taxon>
    </lineage>
</organism>
<evidence type="ECO:0000259" key="1">
    <source>
        <dbReference type="Pfam" id="PF13173"/>
    </source>
</evidence>
<comment type="caution">
    <text evidence="2">The sequence shown here is derived from an EMBL/GenBank/DDBJ whole genome shotgun (WGS) entry which is preliminary data.</text>
</comment>
<dbReference type="Proteomes" id="UP000274920">
    <property type="component" value="Unassembled WGS sequence"/>
</dbReference>
<accession>A0A3R8L3F8</accession>
<dbReference type="SUPFAM" id="SSF52540">
    <property type="entry name" value="P-loop containing nucleoside triphosphate hydrolases"/>
    <property type="match status" value="1"/>
</dbReference>
<evidence type="ECO:0000313" key="2">
    <source>
        <dbReference type="EMBL" id="RRK36964.1"/>
    </source>
</evidence>
<dbReference type="Pfam" id="PF13173">
    <property type="entry name" value="AAA_14"/>
    <property type="match status" value="1"/>
</dbReference>
<dbReference type="InterPro" id="IPR041682">
    <property type="entry name" value="AAA_14"/>
</dbReference>
<name>A0A3R8L3F8_9FIRM</name>
<dbReference type="RefSeq" id="WP_125125904.1">
    <property type="nucleotide sequence ID" value="NZ_RHJS01000001.1"/>
</dbReference>
<proteinExistence type="predicted"/>
<reference evidence="2" key="1">
    <citation type="submission" date="2018-10" db="EMBL/GenBank/DDBJ databases">
        <title>Schaedlerella arabinophila gen. nov. sp. nov., isolated from the mouse intestinal tract and comparative analysis with the genome of the closely related altered Schaedler flora strain ASF502.</title>
        <authorList>
            <person name="Miyake S."/>
            <person name="Soh M."/>
            <person name="Seedorf H."/>
        </authorList>
    </citation>
    <scope>NUCLEOTIDE SEQUENCE [LARGE SCALE GENOMIC DNA]</scope>
    <source>
        <strain evidence="2">DSM 106076</strain>
    </source>
</reference>
<feature type="domain" description="AAA" evidence="1">
    <location>
        <begin position="25"/>
        <end position="165"/>
    </location>
</feature>
<keyword evidence="3" id="KW-1185">Reference proteome</keyword>
<dbReference type="EMBL" id="RHJS01000001">
    <property type="protein sequence ID" value="RRK36964.1"/>
    <property type="molecule type" value="Genomic_DNA"/>
</dbReference>
<gene>
    <name evidence="2" type="ORF">EBB54_00430</name>
</gene>
<sequence length="452" mass="51935">MDNYLKRQAYDRLLTWKNHSDHSTLEVSGARQVGKTYIVNKFADEQYKQKIYVNLLEFSGEIFIEHYNDLREEMKKGLSCENPVYELIKRYRPDFVDSEDTVIIIDEIQESAAVYNRIREFTRLLKSDFIITGSYLGRILNKEFKYSAGDLDSIEIQTLNFEEFLIAMGKHSLYEGVDLYGNSEGAIYEELNGLYKIYTSIGGYPAVVLQYLKSKSIDDCREVLLKILKLFVNESKRYFQDILDEEVYDNMFSCIARILVKEKKGFEKDSFREELQNIVVKNYSGNITKASVNRAIDWLSGAGIIDFAGKLPECNILDFKAKSRCYFMDVGLTTYFLMHIGCSEADIAGIVNENFVYLDLRRRIGHPSEIALETPAFATLGNGEIDFYVKTIKEHKSYAIEVKAGKKNSKTIQTVLERNKADFILFAKGNTHGGIADNVYTIPIYGIGRFKF</sequence>
<dbReference type="PANTHER" id="PTHR33295:SF7">
    <property type="entry name" value="ATPASE"/>
    <property type="match status" value="1"/>
</dbReference>
<dbReference type="PANTHER" id="PTHR33295">
    <property type="entry name" value="ATPASE"/>
    <property type="match status" value="1"/>
</dbReference>
<evidence type="ECO:0000313" key="3">
    <source>
        <dbReference type="Proteomes" id="UP000274920"/>
    </source>
</evidence>